<evidence type="ECO:0000313" key="8">
    <source>
        <dbReference type="Proteomes" id="UP001321473"/>
    </source>
</evidence>
<feature type="region of interest" description="Disordered" evidence="6">
    <location>
        <begin position="75"/>
        <end position="98"/>
    </location>
</feature>
<dbReference type="InterPro" id="IPR050645">
    <property type="entry name" value="Histidine_acid_phosphatase"/>
</dbReference>
<dbReference type="AlphaFoldDB" id="A0AAQ4F616"/>
<evidence type="ECO:0000256" key="5">
    <source>
        <dbReference type="ARBA" id="ARBA00041499"/>
    </source>
</evidence>
<evidence type="ECO:0000256" key="1">
    <source>
        <dbReference type="ARBA" id="ARBA00005375"/>
    </source>
</evidence>
<dbReference type="EMBL" id="JARKHS020006542">
    <property type="protein sequence ID" value="KAK8782570.1"/>
    <property type="molecule type" value="Genomic_DNA"/>
</dbReference>
<comment type="similarity">
    <text evidence="1">Belongs to the histidine acid phosphatase family.</text>
</comment>
<dbReference type="InterPro" id="IPR029033">
    <property type="entry name" value="His_PPase_superfam"/>
</dbReference>
<comment type="catalytic activity">
    <reaction evidence="3">
        <text>3-O-[beta-D-GlcA-(1-&gt;3)-beta-D-Gal-(1-&gt;3)-beta-D-Gal-(1-&gt;4)-beta-D-2-O-P-Xyl]-L-seryl-[protein] + H2O = 3-O-(beta-D-GlcA-(1-&gt;3)-beta-D-Gal-(1-&gt;3)-beta-D-Gal-(1-&gt;4)-beta-D-Xyl)-L-seryl-[protein] + phosphate</text>
        <dbReference type="Rhea" id="RHEA:56512"/>
        <dbReference type="Rhea" id="RHEA-COMP:12573"/>
        <dbReference type="Rhea" id="RHEA-COMP:14559"/>
        <dbReference type="ChEBI" id="CHEBI:15377"/>
        <dbReference type="ChEBI" id="CHEBI:43474"/>
        <dbReference type="ChEBI" id="CHEBI:132093"/>
        <dbReference type="ChEBI" id="CHEBI:140495"/>
    </reaction>
</comment>
<sequence length="311" mass="34656">MQVNARSSPVPRCFDSAALLLYGLYPAQGESRRWKPDQDWQPVVITSVPDGTDKYATLCMRRFEATIEALSTVKEPPSLVSQPSDSMTGTASSPMHPPQRFGTAGNMLEYVAKMAHVTEKPGVARFTAIARVLDALFVYREYNMPLPEWATKHLRQLWWLNEQLVVLIARYQMDNMAGPMLRDVVASVRMGKAKGVSLTQGTDDTDQGPKITLLSYHDMNVAGALLGLNDTLTIRPHYGAAVIVEVLSPRASETPDRYVRVLYKAGKNVSNIPIEGCNDPCPLQQFDEFLKRKFKPVSRAQCGWSEDQPLV</sequence>
<dbReference type="Pfam" id="PF00328">
    <property type="entry name" value="His_Phos_2"/>
    <property type="match status" value="1"/>
</dbReference>
<organism evidence="7 8">
    <name type="scientific">Amblyomma americanum</name>
    <name type="common">Lone star tick</name>
    <dbReference type="NCBI Taxonomy" id="6943"/>
    <lineage>
        <taxon>Eukaryota</taxon>
        <taxon>Metazoa</taxon>
        <taxon>Ecdysozoa</taxon>
        <taxon>Arthropoda</taxon>
        <taxon>Chelicerata</taxon>
        <taxon>Arachnida</taxon>
        <taxon>Acari</taxon>
        <taxon>Parasitiformes</taxon>
        <taxon>Ixodida</taxon>
        <taxon>Ixodoidea</taxon>
        <taxon>Ixodidae</taxon>
        <taxon>Amblyomminae</taxon>
        <taxon>Amblyomma</taxon>
    </lineage>
</organism>
<comment type="caution">
    <text evidence="7">The sequence shown here is derived from an EMBL/GenBank/DDBJ whole genome shotgun (WGS) entry which is preliminary data.</text>
</comment>
<evidence type="ECO:0000256" key="3">
    <source>
        <dbReference type="ARBA" id="ARBA00036311"/>
    </source>
</evidence>
<gene>
    <name evidence="7" type="ORF">V5799_016088</name>
</gene>
<evidence type="ECO:0000256" key="6">
    <source>
        <dbReference type="SAM" id="MobiDB-lite"/>
    </source>
</evidence>
<reference evidence="7 8" key="1">
    <citation type="journal article" date="2023" name="Arcadia Sci">
        <title>De novo assembly of a long-read Amblyomma americanum tick genome.</title>
        <authorList>
            <person name="Chou S."/>
            <person name="Poskanzer K.E."/>
            <person name="Rollins M."/>
            <person name="Thuy-Boun P.S."/>
        </authorList>
    </citation>
    <scope>NUCLEOTIDE SEQUENCE [LARGE SCALE GENOMIC DNA]</scope>
    <source>
        <strain evidence="7">F_SG_1</strain>
        <tissue evidence="7">Salivary glands</tissue>
    </source>
</reference>
<dbReference type="PANTHER" id="PTHR11567:SF110">
    <property type="entry name" value="2-PHOSPHOXYLOSE PHOSPHATASE 1"/>
    <property type="match status" value="1"/>
</dbReference>
<proteinExistence type="inferred from homology"/>
<dbReference type="GO" id="GO:0016791">
    <property type="term" value="F:phosphatase activity"/>
    <property type="evidence" value="ECO:0007669"/>
    <property type="project" value="TreeGrafter"/>
</dbReference>
<dbReference type="Gene3D" id="3.40.50.1240">
    <property type="entry name" value="Phosphoglycerate mutase-like"/>
    <property type="match status" value="1"/>
</dbReference>
<protein>
    <recommendedName>
        <fullName evidence="4">2-phosphoxylose phosphatase 1</fullName>
    </recommendedName>
    <alternativeName>
        <fullName evidence="5">Acid phosphatase-like protein 2</fullName>
    </alternativeName>
</protein>
<dbReference type="Proteomes" id="UP001321473">
    <property type="component" value="Unassembled WGS sequence"/>
</dbReference>
<dbReference type="SUPFAM" id="SSF53254">
    <property type="entry name" value="Phosphoglycerate mutase-like"/>
    <property type="match status" value="1"/>
</dbReference>
<accession>A0AAQ4F616</accession>
<dbReference type="PANTHER" id="PTHR11567">
    <property type="entry name" value="ACID PHOSPHATASE-RELATED"/>
    <property type="match status" value="1"/>
</dbReference>
<keyword evidence="8" id="KW-1185">Reference proteome</keyword>
<name>A0AAQ4F616_AMBAM</name>
<evidence type="ECO:0000256" key="2">
    <source>
        <dbReference type="ARBA" id="ARBA00022801"/>
    </source>
</evidence>
<feature type="compositionally biased region" description="Polar residues" evidence="6">
    <location>
        <begin position="79"/>
        <end position="93"/>
    </location>
</feature>
<keyword evidence="2" id="KW-0378">Hydrolase</keyword>
<evidence type="ECO:0000256" key="4">
    <source>
        <dbReference type="ARBA" id="ARBA00040357"/>
    </source>
</evidence>
<evidence type="ECO:0000313" key="7">
    <source>
        <dbReference type="EMBL" id="KAK8782570.1"/>
    </source>
</evidence>
<dbReference type="InterPro" id="IPR000560">
    <property type="entry name" value="His_Pase_clade-2"/>
</dbReference>